<proteinExistence type="predicted"/>
<dbReference type="GO" id="GO:0016740">
    <property type="term" value="F:transferase activity"/>
    <property type="evidence" value="ECO:0007669"/>
    <property type="project" value="UniProtKB-KW"/>
</dbReference>
<sequence>MSNHSKQAVRQPFAQEHTRLIGSERGASISSTSFAHQTQDLICFSHLRWNFVYQRPQHLLSRASRHFRVWFWEEPVADQQPWLEVRPINPKLHILVPHLPAGTDPQTQHDYQRRWLQELLAQQQITDFVAWYYTPMALNFTEHIQPRLTVYDCMDELSAFRGAPPQLREREKQLMQQAQLMFTGGQSLYEAKKNLHPSVHAFPSSIDNHHFGQARLGLDDPADQQALAYPRIGFSGVIDERLDIQLLGELARRRPDWQFVLLGPVVKIDPASLPQGPNLHYLGMKAYEQLPAYFSNWQVAWLPFALNESTRFISPTKTPEYLAAGLPVVSTPIRDVVSTYGECGTVWIADGVEEFERSIEAALQNPSALCWSRIDAQLAQCSWQQTWKDMHTLILEQFQLQYQKHSLYE</sequence>
<dbReference type="CDD" id="cd04950">
    <property type="entry name" value="GT4_TuaH-like"/>
    <property type="match status" value="1"/>
</dbReference>
<accession>A0A327WS40</accession>
<reference evidence="1 2" key="1">
    <citation type="submission" date="2018-06" db="EMBL/GenBank/DDBJ databases">
        <title>Genomic Encyclopedia of Archaeal and Bacterial Type Strains, Phase II (KMG-II): from individual species to whole genera.</title>
        <authorList>
            <person name="Goeker M."/>
        </authorList>
    </citation>
    <scope>NUCLEOTIDE SEQUENCE [LARGE SCALE GENOMIC DNA]</scope>
    <source>
        <strain evidence="1 2">DSM 21851</strain>
    </source>
</reference>
<dbReference type="Gene3D" id="3.40.50.2000">
    <property type="entry name" value="Glycogen Phosphorylase B"/>
    <property type="match status" value="1"/>
</dbReference>
<gene>
    <name evidence="1" type="ORF">LX87_04006</name>
</gene>
<dbReference type="SUPFAM" id="SSF53756">
    <property type="entry name" value="UDP-Glycosyltransferase/glycogen phosphorylase"/>
    <property type="match status" value="1"/>
</dbReference>
<name>A0A327WS40_LARAB</name>
<keyword evidence="1" id="KW-0808">Transferase</keyword>
<evidence type="ECO:0000313" key="2">
    <source>
        <dbReference type="Proteomes" id="UP000248790"/>
    </source>
</evidence>
<keyword evidence="2" id="KW-1185">Reference proteome</keyword>
<evidence type="ECO:0000313" key="1">
    <source>
        <dbReference type="EMBL" id="RAJ94122.1"/>
    </source>
</evidence>
<dbReference type="AlphaFoldDB" id="A0A327WS40"/>
<organism evidence="1 2">
    <name type="scientific">Larkinella arboricola</name>
    <dbReference type="NCBI Taxonomy" id="643671"/>
    <lineage>
        <taxon>Bacteria</taxon>
        <taxon>Pseudomonadati</taxon>
        <taxon>Bacteroidota</taxon>
        <taxon>Cytophagia</taxon>
        <taxon>Cytophagales</taxon>
        <taxon>Spirosomataceae</taxon>
        <taxon>Larkinella</taxon>
    </lineage>
</organism>
<dbReference type="Pfam" id="PF13692">
    <property type="entry name" value="Glyco_trans_1_4"/>
    <property type="match status" value="1"/>
</dbReference>
<dbReference type="Proteomes" id="UP000248790">
    <property type="component" value="Unassembled WGS sequence"/>
</dbReference>
<dbReference type="EMBL" id="QLMC01000005">
    <property type="protein sequence ID" value="RAJ94122.1"/>
    <property type="molecule type" value="Genomic_DNA"/>
</dbReference>
<dbReference type="OrthoDB" id="9816564at2"/>
<comment type="caution">
    <text evidence="1">The sequence shown here is derived from an EMBL/GenBank/DDBJ whole genome shotgun (WGS) entry which is preliminary data.</text>
</comment>
<dbReference type="RefSeq" id="WP_111630043.1">
    <property type="nucleotide sequence ID" value="NZ_QLMC01000005.1"/>
</dbReference>
<protein>
    <submittedName>
        <fullName evidence="1">Glycosyl transferase family 1</fullName>
    </submittedName>
</protein>